<reference evidence="3" key="1">
    <citation type="submission" date="2021-01" db="EMBL/GenBank/DDBJ databases">
        <title>Whole genome shotgun sequence of Planosporangium flavigriseum NBRC 105377.</title>
        <authorList>
            <person name="Komaki H."/>
            <person name="Tamura T."/>
        </authorList>
    </citation>
    <scope>NUCLEOTIDE SEQUENCE</scope>
    <source>
        <strain evidence="3">NBRC 105377</strain>
    </source>
</reference>
<feature type="transmembrane region" description="Helical" evidence="2">
    <location>
        <begin position="27"/>
        <end position="48"/>
    </location>
</feature>
<keyword evidence="2" id="KW-1133">Transmembrane helix</keyword>
<dbReference type="EMBL" id="BONU01000005">
    <property type="protein sequence ID" value="GIG72783.1"/>
    <property type="molecule type" value="Genomic_DNA"/>
</dbReference>
<evidence type="ECO:0008006" key="5">
    <source>
        <dbReference type="Google" id="ProtNLM"/>
    </source>
</evidence>
<dbReference type="Proteomes" id="UP000653674">
    <property type="component" value="Unassembled WGS sequence"/>
</dbReference>
<keyword evidence="4" id="KW-1185">Reference proteome</keyword>
<keyword evidence="2" id="KW-0472">Membrane</keyword>
<evidence type="ECO:0000313" key="4">
    <source>
        <dbReference type="Proteomes" id="UP000653674"/>
    </source>
</evidence>
<sequence length="135" mass="14462">MSDTLNAPVFPPGRYGRRRDPRPARRGLTTLLAVAVGVVLLALSVTLYQRYGSPDYRPQVVHFQTADDQVTLRFEVHKSNDRPAVCHVRARNQAGAEVGAADVPVSAGNPVTVTYTLKTSGPPVSAEVPVCRAAG</sequence>
<organism evidence="3 4">
    <name type="scientific">Planosporangium flavigriseum</name>
    <dbReference type="NCBI Taxonomy" id="373681"/>
    <lineage>
        <taxon>Bacteria</taxon>
        <taxon>Bacillati</taxon>
        <taxon>Actinomycetota</taxon>
        <taxon>Actinomycetes</taxon>
        <taxon>Micromonosporales</taxon>
        <taxon>Micromonosporaceae</taxon>
        <taxon>Planosporangium</taxon>
    </lineage>
</organism>
<keyword evidence="2" id="KW-0812">Transmembrane</keyword>
<dbReference type="RefSeq" id="WP_168075743.1">
    <property type="nucleotide sequence ID" value="NZ_BAAAQJ010000019.1"/>
</dbReference>
<dbReference type="Pfam" id="PF14155">
    <property type="entry name" value="DUF4307"/>
    <property type="match status" value="1"/>
</dbReference>
<evidence type="ECO:0000256" key="2">
    <source>
        <dbReference type="SAM" id="Phobius"/>
    </source>
</evidence>
<dbReference type="AlphaFoldDB" id="A0A8J3PLE0"/>
<evidence type="ECO:0000313" key="3">
    <source>
        <dbReference type="EMBL" id="GIG72783.1"/>
    </source>
</evidence>
<dbReference type="InterPro" id="IPR025443">
    <property type="entry name" value="DUF4307"/>
</dbReference>
<accession>A0A8J3PLE0</accession>
<proteinExistence type="predicted"/>
<feature type="region of interest" description="Disordered" evidence="1">
    <location>
        <begin position="1"/>
        <end position="23"/>
    </location>
</feature>
<gene>
    <name evidence="3" type="ORF">Pfl04_11870</name>
</gene>
<protein>
    <recommendedName>
        <fullName evidence="5">DUF4307 domain-containing protein</fullName>
    </recommendedName>
</protein>
<comment type="caution">
    <text evidence="3">The sequence shown here is derived from an EMBL/GenBank/DDBJ whole genome shotgun (WGS) entry which is preliminary data.</text>
</comment>
<name>A0A8J3PLE0_9ACTN</name>
<evidence type="ECO:0000256" key="1">
    <source>
        <dbReference type="SAM" id="MobiDB-lite"/>
    </source>
</evidence>